<dbReference type="AlphaFoldDB" id="A0A6N3GWZ4"/>
<sequence length="277" mass="30051">MKKKKSIIILVSSLLIISLVSYIAFAAGDNQDKKTPLDYGLFASENIEMGGSGGDIKADIWANNFLGFYGVGFVVRGDTWSSNNIREAGSYTDSSNAVWQNSGLNIGDKAHIITARKDMIQMMDNIKEMVKSENNYSEVTGDLDFSKLSPSEIALGKDYIASGNITVSMTNSNTNKNLNSYLIAEGNINIDLNNFIGKEDNKQDISNIRPVMIASNKDIIIRGNPVIVGTIYAPNGTVKIEGSGTYLIGNIIAKNIRVSGAGLFMNDESKIAIKEDL</sequence>
<accession>A0A6N3GWZ4</accession>
<dbReference type="EMBL" id="CACRTO010000049">
    <property type="protein sequence ID" value="VYU68483.1"/>
    <property type="molecule type" value="Genomic_DNA"/>
</dbReference>
<feature type="chain" id="PRO_5026803642" description="DUF7305 domain-containing protein" evidence="1">
    <location>
        <begin position="27"/>
        <end position="277"/>
    </location>
</feature>
<reference evidence="3" key="1">
    <citation type="submission" date="2019-11" db="EMBL/GenBank/DDBJ databases">
        <authorList>
            <person name="Feng L."/>
        </authorList>
    </citation>
    <scope>NUCLEOTIDE SEQUENCE</scope>
    <source>
        <strain evidence="3">CTertiumLFYP3</strain>
    </source>
</reference>
<dbReference type="InterPro" id="IPR055729">
    <property type="entry name" value="DUF7305"/>
</dbReference>
<evidence type="ECO:0000259" key="2">
    <source>
        <dbReference type="Pfam" id="PF23981"/>
    </source>
</evidence>
<feature type="domain" description="DUF7305" evidence="2">
    <location>
        <begin position="159"/>
        <end position="269"/>
    </location>
</feature>
<name>A0A6N3GWZ4_9CLOT</name>
<proteinExistence type="predicted"/>
<feature type="signal peptide" evidence="1">
    <location>
        <begin position="1"/>
        <end position="26"/>
    </location>
</feature>
<gene>
    <name evidence="3" type="ORF">CTLFYP3_00139</name>
</gene>
<dbReference type="RefSeq" id="WP_156627926.1">
    <property type="nucleotide sequence ID" value="NZ_CACRTO010000049.1"/>
</dbReference>
<dbReference type="Pfam" id="PF23981">
    <property type="entry name" value="DUF7305"/>
    <property type="match status" value="1"/>
</dbReference>
<protein>
    <recommendedName>
        <fullName evidence="2">DUF7305 domain-containing protein</fullName>
    </recommendedName>
</protein>
<keyword evidence="1" id="KW-0732">Signal</keyword>
<organism evidence="3">
    <name type="scientific">Clostridium tertium</name>
    <dbReference type="NCBI Taxonomy" id="1559"/>
    <lineage>
        <taxon>Bacteria</taxon>
        <taxon>Bacillati</taxon>
        <taxon>Bacillota</taxon>
        <taxon>Clostridia</taxon>
        <taxon>Eubacteriales</taxon>
        <taxon>Clostridiaceae</taxon>
        <taxon>Clostridium</taxon>
    </lineage>
</organism>
<evidence type="ECO:0000313" key="3">
    <source>
        <dbReference type="EMBL" id="VYU68483.1"/>
    </source>
</evidence>
<evidence type="ECO:0000256" key="1">
    <source>
        <dbReference type="SAM" id="SignalP"/>
    </source>
</evidence>